<dbReference type="PANTHER" id="PTHR43706:SF47">
    <property type="entry name" value="EXTERNAL NADH-UBIQUINONE OXIDOREDUCTASE 1, MITOCHONDRIAL-RELATED"/>
    <property type="match status" value="1"/>
</dbReference>
<feature type="domain" description="FAD/NAD(P)-binding" evidence="10">
    <location>
        <begin position="7"/>
        <end position="324"/>
    </location>
</feature>
<evidence type="ECO:0000259" key="10">
    <source>
        <dbReference type="Pfam" id="PF07992"/>
    </source>
</evidence>
<accession>A0A918SAF3</accession>
<dbReference type="AlphaFoldDB" id="A0A918SAF3"/>
<evidence type="ECO:0000256" key="3">
    <source>
        <dbReference type="ARBA" id="ARBA00022630"/>
    </source>
</evidence>
<evidence type="ECO:0000256" key="9">
    <source>
        <dbReference type="SAM" id="MobiDB-lite"/>
    </source>
</evidence>
<comment type="caution">
    <text evidence="12">The sequence shown here is derived from an EMBL/GenBank/DDBJ whole genome shotgun (WGS) entry which is preliminary data.</text>
</comment>
<evidence type="ECO:0000256" key="5">
    <source>
        <dbReference type="ARBA" id="ARBA00022946"/>
    </source>
</evidence>
<keyword evidence="4" id="KW-0274">FAD</keyword>
<dbReference type="InterPro" id="IPR054585">
    <property type="entry name" value="NDH2-like_C"/>
</dbReference>
<evidence type="ECO:0000259" key="11">
    <source>
        <dbReference type="Pfam" id="PF22366"/>
    </source>
</evidence>
<feature type="domain" description="External alternative NADH-ubiquinone oxidoreductase-like C-terminal" evidence="11">
    <location>
        <begin position="347"/>
        <end position="406"/>
    </location>
</feature>
<dbReference type="PRINTS" id="PR00368">
    <property type="entry name" value="FADPNR"/>
</dbReference>
<evidence type="ECO:0000256" key="8">
    <source>
        <dbReference type="ARBA" id="ARBA00047599"/>
    </source>
</evidence>
<dbReference type="EC" id="1.6.5.9" evidence="2"/>
<proteinExistence type="inferred from homology"/>
<evidence type="ECO:0000256" key="6">
    <source>
        <dbReference type="ARBA" id="ARBA00023002"/>
    </source>
</evidence>
<name>A0A918SAF3_9HYPH</name>
<evidence type="ECO:0000256" key="2">
    <source>
        <dbReference type="ARBA" id="ARBA00012637"/>
    </source>
</evidence>
<dbReference type="InterPro" id="IPR045024">
    <property type="entry name" value="NDH-2"/>
</dbReference>
<keyword evidence="6" id="KW-0560">Oxidoreductase</keyword>
<dbReference type="PRINTS" id="PR00411">
    <property type="entry name" value="PNDRDTASEI"/>
</dbReference>
<sequence length="448" mass="48941">MADRLHRVVVLGGGFGGISAVDTLKRADVEITIIDRRNHHLFQPLLYQVATAALDTSQVAWTIRALMRNRPKVKTLMGTVTDIDTEKREVHLEDESTVPYHSLIISTGSRHDYFGNDHWEELAPGLKTLEDAVAIRRQVLMSFEAAEREPDPQKQKALMTFAIVGAGPTGVELAGAIIELAKESLRDEYRSIDPRNARVVLIEGGDQVLGPFDDELSEYAKQALEKRGVEVVLNQLVSAIDEDGLDYGEERLEAKTVVWAAGVRASPAARWLGVEADKAGRVPVNEDLSVKGFENVFCVGDTASMKAPDGSPVPGIADAAKQSGRHAANMVLARLGGEPTKPFAYKHKGDLATIGKRAAAVDLGWIKLKGKLAWWVWGIAHIYFLIDARNRIQVILSWLFIYLTGRRGAQLISQGPAAEPDPMEEVTDEHHDVDPADTGDEPARASGG</sequence>
<dbReference type="RefSeq" id="WP_189426154.1">
    <property type="nucleotide sequence ID" value="NZ_BMZE01000003.1"/>
</dbReference>
<evidence type="ECO:0000313" key="13">
    <source>
        <dbReference type="Proteomes" id="UP000646579"/>
    </source>
</evidence>
<dbReference type="SUPFAM" id="SSF51905">
    <property type="entry name" value="FAD/NAD(P)-binding domain"/>
    <property type="match status" value="1"/>
</dbReference>
<reference evidence="12" key="2">
    <citation type="submission" date="2020-09" db="EMBL/GenBank/DDBJ databases">
        <authorList>
            <person name="Sun Q."/>
            <person name="Kim S."/>
        </authorList>
    </citation>
    <scope>NUCLEOTIDE SEQUENCE</scope>
    <source>
        <strain evidence="12">KCTC 32437</strain>
    </source>
</reference>
<keyword evidence="3" id="KW-0285">Flavoprotein</keyword>
<evidence type="ECO:0000313" key="12">
    <source>
        <dbReference type="EMBL" id="GHA29082.1"/>
    </source>
</evidence>
<dbReference type="InterPro" id="IPR036188">
    <property type="entry name" value="FAD/NAD-bd_sf"/>
</dbReference>
<evidence type="ECO:0000256" key="1">
    <source>
        <dbReference type="ARBA" id="ARBA00005272"/>
    </source>
</evidence>
<reference evidence="12" key="1">
    <citation type="journal article" date="2014" name="Int. J. Syst. Evol. Microbiol.">
        <title>Complete genome sequence of Corynebacterium casei LMG S-19264T (=DSM 44701T), isolated from a smear-ripened cheese.</title>
        <authorList>
            <consortium name="US DOE Joint Genome Institute (JGI-PGF)"/>
            <person name="Walter F."/>
            <person name="Albersmeier A."/>
            <person name="Kalinowski J."/>
            <person name="Ruckert C."/>
        </authorList>
    </citation>
    <scope>NUCLEOTIDE SEQUENCE</scope>
    <source>
        <strain evidence="12">KCTC 32437</strain>
    </source>
</reference>
<organism evidence="12 13">
    <name type="scientific">Devosia pacifica</name>
    <dbReference type="NCBI Taxonomy" id="1335967"/>
    <lineage>
        <taxon>Bacteria</taxon>
        <taxon>Pseudomonadati</taxon>
        <taxon>Pseudomonadota</taxon>
        <taxon>Alphaproteobacteria</taxon>
        <taxon>Hyphomicrobiales</taxon>
        <taxon>Devosiaceae</taxon>
        <taxon>Devosia</taxon>
    </lineage>
</organism>
<dbReference type="Pfam" id="PF22366">
    <property type="entry name" value="NDH2_C"/>
    <property type="match status" value="1"/>
</dbReference>
<dbReference type="EMBL" id="BMZE01000003">
    <property type="protein sequence ID" value="GHA29082.1"/>
    <property type="molecule type" value="Genomic_DNA"/>
</dbReference>
<comment type="similarity">
    <text evidence="1">Belongs to the NADH dehydrogenase family.</text>
</comment>
<dbReference type="Pfam" id="PF07992">
    <property type="entry name" value="Pyr_redox_2"/>
    <property type="match status" value="1"/>
</dbReference>
<dbReference type="Gene3D" id="3.50.50.100">
    <property type="match status" value="1"/>
</dbReference>
<keyword evidence="7" id="KW-0520">NAD</keyword>
<keyword evidence="5" id="KW-0809">Transit peptide</keyword>
<protein>
    <recommendedName>
        <fullName evidence="2">NADH:ubiquinone reductase (non-electrogenic)</fullName>
        <ecNumber evidence="2">1.6.5.9</ecNumber>
    </recommendedName>
</protein>
<dbReference type="GO" id="GO:0050136">
    <property type="term" value="F:NADH dehydrogenase (quinone) (non-electrogenic) activity"/>
    <property type="evidence" value="ECO:0007669"/>
    <property type="project" value="UniProtKB-EC"/>
</dbReference>
<keyword evidence="13" id="KW-1185">Reference proteome</keyword>
<dbReference type="PANTHER" id="PTHR43706">
    <property type="entry name" value="NADH DEHYDROGENASE"/>
    <property type="match status" value="1"/>
</dbReference>
<gene>
    <name evidence="12" type="ORF">GCM10007989_25800</name>
</gene>
<feature type="region of interest" description="Disordered" evidence="9">
    <location>
        <begin position="413"/>
        <end position="448"/>
    </location>
</feature>
<dbReference type="Proteomes" id="UP000646579">
    <property type="component" value="Unassembled WGS sequence"/>
</dbReference>
<evidence type="ECO:0000256" key="7">
    <source>
        <dbReference type="ARBA" id="ARBA00023027"/>
    </source>
</evidence>
<evidence type="ECO:0000256" key="4">
    <source>
        <dbReference type="ARBA" id="ARBA00022827"/>
    </source>
</evidence>
<comment type="catalytic activity">
    <reaction evidence="8">
        <text>a quinone + NADH + H(+) = a quinol + NAD(+)</text>
        <dbReference type="Rhea" id="RHEA:46160"/>
        <dbReference type="ChEBI" id="CHEBI:15378"/>
        <dbReference type="ChEBI" id="CHEBI:24646"/>
        <dbReference type="ChEBI" id="CHEBI:57540"/>
        <dbReference type="ChEBI" id="CHEBI:57945"/>
        <dbReference type="ChEBI" id="CHEBI:132124"/>
        <dbReference type="EC" id="1.6.5.9"/>
    </reaction>
</comment>
<dbReference type="InterPro" id="IPR023753">
    <property type="entry name" value="FAD/NAD-binding_dom"/>
</dbReference>